<protein>
    <submittedName>
        <fullName evidence="2">Uncharacterized protein</fullName>
    </submittedName>
</protein>
<name>A0AAV7ILX6_COTGL</name>
<keyword evidence="1" id="KW-1133">Transmembrane helix</keyword>
<sequence>MFTSVAINRVGQKDVERLHYLKTYLAAVEMQLVCFVLWPLVGASSAWLRFAAGRGVTEEPVPPQGKP</sequence>
<dbReference type="AlphaFoldDB" id="A0AAV7ILX6"/>
<dbReference type="EMBL" id="JAHXZJ010001492">
    <property type="protein sequence ID" value="KAH0552252.1"/>
    <property type="molecule type" value="Genomic_DNA"/>
</dbReference>
<organism evidence="2 3">
    <name type="scientific">Cotesia glomerata</name>
    <name type="common">Lepidopteran parasitic wasp</name>
    <name type="synonym">Apanteles glomeratus</name>
    <dbReference type="NCBI Taxonomy" id="32391"/>
    <lineage>
        <taxon>Eukaryota</taxon>
        <taxon>Metazoa</taxon>
        <taxon>Ecdysozoa</taxon>
        <taxon>Arthropoda</taxon>
        <taxon>Hexapoda</taxon>
        <taxon>Insecta</taxon>
        <taxon>Pterygota</taxon>
        <taxon>Neoptera</taxon>
        <taxon>Endopterygota</taxon>
        <taxon>Hymenoptera</taxon>
        <taxon>Apocrita</taxon>
        <taxon>Ichneumonoidea</taxon>
        <taxon>Braconidae</taxon>
        <taxon>Microgastrinae</taxon>
        <taxon>Cotesia</taxon>
    </lineage>
</organism>
<dbReference type="Proteomes" id="UP000826195">
    <property type="component" value="Unassembled WGS sequence"/>
</dbReference>
<evidence type="ECO:0000256" key="1">
    <source>
        <dbReference type="SAM" id="Phobius"/>
    </source>
</evidence>
<accession>A0AAV7ILX6</accession>
<proteinExistence type="predicted"/>
<evidence type="ECO:0000313" key="2">
    <source>
        <dbReference type="EMBL" id="KAH0552252.1"/>
    </source>
</evidence>
<reference evidence="2 3" key="1">
    <citation type="journal article" date="2021" name="J. Hered.">
        <title>A chromosome-level genome assembly of the parasitoid wasp, Cotesia glomerata (Hymenoptera: Braconidae).</title>
        <authorList>
            <person name="Pinto B.J."/>
            <person name="Weis J.J."/>
            <person name="Gamble T."/>
            <person name="Ode P.J."/>
            <person name="Paul R."/>
            <person name="Zaspel J.M."/>
        </authorList>
    </citation>
    <scope>NUCLEOTIDE SEQUENCE [LARGE SCALE GENOMIC DNA]</scope>
    <source>
        <strain evidence="2">CgM1</strain>
    </source>
</reference>
<feature type="transmembrane region" description="Helical" evidence="1">
    <location>
        <begin position="21"/>
        <end position="41"/>
    </location>
</feature>
<gene>
    <name evidence="2" type="ORF">KQX54_007721</name>
</gene>
<comment type="caution">
    <text evidence="2">The sequence shown here is derived from an EMBL/GenBank/DDBJ whole genome shotgun (WGS) entry which is preliminary data.</text>
</comment>
<keyword evidence="1" id="KW-0472">Membrane</keyword>
<keyword evidence="1" id="KW-0812">Transmembrane</keyword>
<keyword evidence="3" id="KW-1185">Reference proteome</keyword>
<evidence type="ECO:0000313" key="3">
    <source>
        <dbReference type="Proteomes" id="UP000826195"/>
    </source>
</evidence>